<evidence type="ECO:0000313" key="3">
    <source>
        <dbReference type="Proteomes" id="UP000255283"/>
    </source>
</evidence>
<feature type="signal peptide" evidence="1">
    <location>
        <begin position="1"/>
        <end position="29"/>
    </location>
</feature>
<organism evidence="2 3">
    <name type="scientific">Segatella buccae</name>
    <dbReference type="NCBI Taxonomy" id="28126"/>
    <lineage>
        <taxon>Bacteria</taxon>
        <taxon>Pseudomonadati</taxon>
        <taxon>Bacteroidota</taxon>
        <taxon>Bacteroidia</taxon>
        <taxon>Bacteroidales</taxon>
        <taxon>Prevotellaceae</taxon>
        <taxon>Segatella</taxon>
    </lineage>
</organism>
<keyword evidence="1" id="KW-0732">Signal</keyword>
<sequence length="1066" mass="115688">MKNFISNRRGVLATLALLLLGLFPMPATAQNVTIGPRTGKLIAALTDGAEWGFENGFNSLWRHDQLPLSLITSDDGALTAAGIPETHACNLKYYNGKMINVCMKRSSFNVITLPKGFRFTGYKIVMKNNLEGVTLGSYTIKHAGPEWKMSEMGSDFTTVKKQVNFGTGDTGDREFVLERRADDMGNLLYFRLDGNFTSTDFAGISFESIEITFTSEGAFTVPVMPSAASTEGVSWVEVPFKTSKFDLGTIKPRSKGSTTYYSYDYESVKDLEAYVALYEEACVADGNYGKAVGNKGITAVVTPADAYYRLKPGTYYVESPTSVKDGHAVELPLGYRITKAVIHYRAADANGYTLKVYGRDGKTVEHAVNVASGGAEGTIELTDLNNDAVKFAVEAPPSASVNAGIRLELTMEHLNPYVESMDVVCNGPDGASLRRQSTTDDFMIGGGKFSFFVPDAFAHFNCLLTFENLRSKYADNTYYGNAGSQSLSRYSFVRSVYYDKTVTGGLDDLYGKKDIVENNPYEEKVRVEVSGTGAFRFNNADELANTNISAGDNSLKEFPFSLNAYAAAGATFAPVSINPSGADHERTCYVFTADETRYNIAPTTATQHRYYAFYTMTVDLVQREYTPVVGLRKIYDHTLFHDLATGTEDVDKPMYGVDLSTSDGGVATEGYLTARQIRDALSALTDGGTAVAPSQLLYVNAGALSTLIYESATATEPDGLGRLKAMLAPNALVYLPKNVTSDKDNFAYKLGSGTFKACKNIVITDRQPFFAPFDIQVDQANYATYERQITVAPNGQVTSATLMLPFTLDVDNGLHTNAGGKCAFKLNVMQPANCLSLPQPETSSSSDYRANAHFLPVSGTATEANRPYMVEVTHFEEEAVTAGKLSFVATQYGSDIVATPVLAAPYVHEGETATGTIAGTSYRFLNNATYSGIKLDKTANIFYFARNMYLSTKNLWSEHLYSYPFRSYFTYKVAGSGAKALQALDVVYGENAGGITGIADTELTPDMAVTAGKGFITVTVTTDTEVKVANAAGMSVGTLRLKAGESRTLYVSAGIYLVNHVKIIVK</sequence>
<evidence type="ECO:0000256" key="1">
    <source>
        <dbReference type="SAM" id="SignalP"/>
    </source>
</evidence>
<dbReference type="AlphaFoldDB" id="A0AAQ1UIC0"/>
<comment type="caution">
    <text evidence="2">The sequence shown here is derived from an EMBL/GenBank/DDBJ whole genome shotgun (WGS) entry which is preliminary data.</text>
</comment>
<feature type="chain" id="PRO_5043040461" evidence="1">
    <location>
        <begin position="30"/>
        <end position="1066"/>
    </location>
</feature>
<gene>
    <name evidence="2" type="ORF">NCTC13063_01612</name>
</gene>
<dbReference type="EMBL" id="UGTJ01000001">
    <property type="protein sequence ID" value="SUB80329.1"/>
    <property type="molecule type" value="Genomic_DNA"/>
</dbReference>
<dbReference type="RefSeq" id="WP_115153796.1">
    <property type="nucleotide sequence ID" value="NZ_UGTJ01000001.1"/>
</dbReference>
<accession>A0AAQ1UIC0</accession>
<name>A0AAQ1UIC0_9BACT</name>
<evidence type="ECO:0000313" key="2">
    <source>
        <dbReference type="EMBL" id="SUB80329.1"/>
    </source>
</evidence>
<protein>
    <submittedName>
        <fullName evidence="2">Uncharacterized protein</fullName>
    </submittedName>
</protein>
<reference evidence="2 3" key="1">
    <citation type="submission" date="2018-06" db="EMBL/GenBank/DDBJ databases">
        <authorList>
            <consortium name="Pathogen Informatics"/>
            <person name="Doyle S."/>
        </authorList>
    </citation>
    <scope>NUCLEOTIDE SEQUENCE [LARGE SCALE GENOMIC DNA]</scope>
    <source>
        <strain evidence="2 3">NCTC13063</strain>
    </source>
</reference>
<dbReference type="Proteomes" id="UP000255283">
    <property type="component" value="Unassembled WGS sequence"/>
</dbReference>
<proteinExistence type="predicted"/>